<dbReference type="GO" id="GO:0003723">
    <property type="term" value="F:RNA binding"/>
    <property type="evidence" value="ECO:0007669"/>
    <property type="project" value="UniProtKB-KW"/>
</dbReference>
<dbReference type="OrthoDB" id="9807213at2"/>
<dbReference type="Pfam" id="PF00849">
    <property type="entry name" value="PseudoU_synth_2"/>
    <property type="match status" value="1"/>
</dbReference>
<dbReference type="PANTHER" id="PTHR47683:SF2">
    <property type="entry name" value="RNA-BINDING S4 DOMAIN-CONTAINING PROTEIN"/>
    <property type="match status" value="1"/>
</dbReference>
<dbReference type="eggNOG" id="COG1187">
    <property type="taxonomic scope" value="Bacteria"/>
</dbReference>
<dbReference type="SMART" id="SM00363">
    <property type="entry name" value="S4"/>
    <property type="match status" value="1"/>
</dbReference>
<dbReference type="STRING" id="512564.MCRO_0454"/>
<dbReference type="InterPro" id="IPR006145">
    <property type="entry name" value="PsdUridine_synth_RsuA/RluA"/>
</dbReference>
<dbReference type="KEGG" id="mcd:MCRO_0454"/>
<dbReference type="InterPro" id="IPR020103">
    <property type="entry name" value="PsdUridine_synth_cat_dom_sf"/>
</dbReference>
<evidence type="ECO:0000256" key="1">
    <source>
        <dbReference type="ARBA" id="ARBA00008348"/>
    </source>
</evidence>
<evidence type="ECO:0000256" key="3">
    <source>
        <dbReference type="PROSITE-ProRule" id="PRU00182"/>
    </source>
</evidence>
<dbReference type="InterPro" id="IPR042092">
    <property type="entry name" value="PsdUridine_s_RsuA/RluB/E/F_cat"/>
</dbReference>
<dbReference type="InterPro" id="IPR002942">
    <property type="entry name" value="S4_RNA-bd"/>
</dbReference>
<dbReference type="PANTHER" id="PTHR47683">
    <property type="entry name" value="PSEUDOURIDINE SYNTHASE FAMILY PROTEIN-RELATED"/>
    <property type="match status" value="1"/>
</dbReference>
<dbReference type="Proteomes" id="UP000001845">
    <property type="component" value="Chromosome"/>
</dbReference>
<dbReference type="InterPro" id="IPR000748">
    <property type="entry name" value="PsdUridine_synth_RsuA/RluB/E/F"/>
</dbReference>
<feature type="domain" description="RNA-binding S4" evidence="5">
    <location>
        <begin position="2"/>
        <end position="63"/>
    </location>
</feature>
<dbReference type="GO" id="GO:0120159">
    <property type="term" value="F:rRNA pseudouridine synthase activity"/>
    <property type="evidence" value="ECO:0007669"/>
    <property type="project" value="UniProtKB-ARBA"/>
</dbReference>
<proteinExistence type="inferred from homology"/>
<reference evidence="7" key="1">
    <citation type="submission" date="2010-03" db="EMBL/GenBank/DDBJ databases">
        <title>The complete genome of Mycoplasma crocodyli MP145.</title>
        <authorList>
            <person name="Glass J.I."/>
            <person name="Durkin A.S."/>
            <person name="Hostetler J."/>
            <person name="Jackson J."/>
            <person name="Johnson J."/>
            <person name="May M.A."/>
            <person name="Paralanov V."/>
            <person name="Radune D."/>
            <person name="Szczypinski B."/>
            <person name="Brown D.R."/>
        </authorList>
    </citation>
    <scope>NUCLEOTIDE SEQUENCE [LARGE SCALE GENOMIC DNA]</scope>
    <source>
        <strain evidence="7">ATCC 51981 / MP145</strain>
    </source>
</reference>
<dbReference type="EC" id="5.4.99.-" evidence="4"/>
<gene>
    <name evidence="6" type="primary">rluB</name>
    <name evidence="6" type="ordered locus">MCRO_0454</name>
</gene>
<evidence type="ECO:0000313" key="7">
    <source>
        <dbReference type="Proteomes" id="UP000001845"/>
    </source>
</evidence>
<dbReference type="NCBIfam" id="TIGR00093">
    <property type="entry name" value="pseudouridine synthase"/>
    <property type="match status" value="1"/>
</dbReference>
<dbReference type="HOGENOM" id="CLU_024979_1_2_14"/>
<dbReference type="EMBL" id="CP001991">
    <property type="protein sequence ID" value="ADE19524.1"/>
    <property type="molecule type" value="Genomic_DNA"/>
</dbReference>
<dbReference type="Gene3D" id="3.30.70.580">
    <property type="entry name" value="Pseudouridine synthase I, catalytic domain, N-terminal subdomain"/>
    <property type="match status" value="1"/>
</dbReference>
<dbReference type="SUPFAM" id="SSF55120">
    <property type="entry name" value="Pseudouridine synthase"/>
    <property type="match status" value="1"/>
</dbReference>
<dbReference type="SUPFAM" id="SSF55174">
    <property type="entry name" value="Alpha-L RNA-binding motif"/>
    <property type="match status" value="1"/>
</dbReference>
<dbReference type="PROSITE" id="PS01149">
    <property type="entry name" value="PSI_RSU"/>
    <property type="match status" value="1"/>
</dbReference>
<keyword evidence="7" id="KW-1185">Reference proteome</keyword>
<organism evidence="6 7">
    <name type="scientific">Mycoplasma crocodyli (strain ATCC 51981 / MP145)</name>
    <dbReference type="NCBI Taxonomy" id="512564"/>
    <lineage>
        <taxon>Bacteria</taxon>
        <taxon>Bacillati</taxon>
        <taxon>Mycoplasmatota</taxon>
        <taxon>Mollicutes</taxon>
        <taxon>Mycoplasmataceae</taxon>
        <taxon>Mycoplasma</taxon>
    </lineage>
</organism>
<accession>D5E5N8</accession>
<reference evidence="6 7" key="3">
    <citation type="journal article" date="2011" name="J. Bacteriol.">
        <title>Genome sequences of Mycoplasma alligatoris A21JP2T and Mycoplasma crocodyli MP145T.</title>
        <authorList>
            <person name="Brown D.R."/>
            <person name="Farmerie W.G."/>
            <person name="May M."/>
            <person name="Benders G.A."/>
            <person name="Durkin A.S."/>
            <person name="Hlavinka K."/>
            <person name="Hostetler J."/>
            <person name="Jackson J."/>
            <person name="Johnson J."/>
            <person name="Miller R.H."/>
            <person name="Paralanov V."/>
            <person name="Radune D."/>
            <person name="Szczypinski B."/>
            <person name="Glass J.I."/>
        </authorList>
    </citation>
    <scope>NUCLEOTIDE SEQUENCE [LARGE SCALE GENOMIC DNA]</scope>
    <source>
        <strain evidence="7">ATCC 51981 / MP145</strain>
    </source>
</reference>
<dbReference type="Pfam" id="PF01479">
    <property type="entry name" value="S4"/>
    <property type="match status" value="1"/>
</dbReference>
<evidence type="ECO:0000256" key="2">
    <source>
        <dbReference type="ARBA" id="ARBA00023235"/>
    </source>
</evidence>
<reference key="2">
    <citation type="submission" date="2010-03" db="EMBL/GenBank/DDBJ databases">
        <authorList>
            <person name="Ma Z."/>
            <person name="Wang X."/>
            <person name="Liu H."/>
        </authorList>
    </citation>
    <scope>NUCLEOTIDE SEQUENCE</scope>
    <source>
        <strain>MP145</strain>
    </source>
</reference>
<dbReference type="AlphaFoldDB" id="D5E5N8"/>
<sequence length="237" mass="27182">MERIQKLLSQAGIASRRSSEELIKKGLVKINDKVALVGQKASFNDKITVNGKEILQEKKVYYILNKPAKYVCTNKDNFDRKKVIDLLPNDVRIFPVGRLDYDTTGVLLLTNDGELSNKLIHPSFKILRKYRARLDEPLSRQDLNELNKDQIINGKLSSQSVEQLDNKTYLVSLHQGTYHHVKELFSKVGRLVINLKRVEFAGLGVEKIPVGEFRSLTMKEIKSLHNLVKEVRKNEKE</sequence>
<dbReference type="Gene3D" id="3.30.70.1560">
    <property type="entry name" value="Alpha-L RNA-binding motif"/>
    <property type="match status" value="1"/>
</dbReference>
<evidence type="ECO:0000259" key="5">
    <source>
        <dbReference type="SMART" id="SM00363"/>
    </source>
</evidence>
<evidence type="ECO:0000313" key="6">
    <source>
        <dbReference type="EMBL" id="ADE19524.1"/>
    </source>
</evidence>
<dbReference type="InterPro" id="IPR020094">
    <property type="entry name" value="TruA/RsuA/RluB/E/F_N"/>
</dbReference>
<comment type="similarity">
    <text evidence="1 4">Belongs to the pseudouridine synthase RsuA family.</text>
</comment>
<dbReference type="InterPro" id="IPR018496">
    <property type="entry name" value="PsdUridine_synth_RsuA/RluB_CS"/>
</dbReference>
<dbReference type="RefSeq" id="WP_013054301.1">
    <property type="nucleotide sequence ID" value="NC_014014.1"/>
</dbReference>
<dbReference type="GO" id="GO:0000455">
    <property type="term" value="P:enzyme-directed rRNA pseudouridine synthesis"/>
    <property type="evidence" value="ECO:0007669"/>
    <property type="project" value="UniProtKB-ARBA"/>
</dbReference>
<keyword evidence="2 4" id="KW-0413">Isomerase</keyword>
<dbReference type="Gene3D" id="3.10.290.10">
    <property type="entry name" value="RNA-binding S4 domain"/>
    <property type="match status" value="1"/>
</dbReference>
<dbReference type="InterPro" id="IPR036986">
    <property type="entry name" value="S4_RNA-bd_sf"/>
</dbReference>
<dbReference type="FunFam" id="3.10.290.10:FF:000003">
    <property type="entry name" value="Pseudouridine synthase"/>
    <property type="match status" value="1"/>
</dbReference>
<dbReference type="InterPro" id="IPR050343">
    <property type="entry name" value="RsuA_PseudoU_synthase"/>
</dbReference>
<dbReference type="PROSITE" id="PS50889">
    <property type="entry name" value="S4"/>
    <property type="match status" value="1"/>
</dbReference>
<keyword evidence="3" id="KW-0694">RNA-binding</keyword>
<protein>
    <recommendedName>
        <fullName evidence="4">Pseudouridine synthase</fullName>
        <ecNumber evidence="4">5.4.99.-</ecNumber>
    </recommendedName>
</protein>
<evidence type="ECO:0000256" key="4">
    <source>
        <dbReference type="RuleBase" id="RU003887"/>
    </source>
</evidence>
<dbReference type="CDD" id="cd02870">
    <property type="entry name" value="PseudoU_synth_RsuA_like"/>
    <property type="match status" value="1"/>
</dbReference>
<dbReference type="CDD" id="cd00165">
    <property type="entry name" value="S4"/>
    <property type="match status" value="1"/>
</dbReference>
<name>D5E5N8_MYCCM</name>